<dbReference type="RefSeq" id="WP_176369928.1">
    <property type="nucleotide sequence ID" value="NZ_JBNDKW010000004.1"/>
</dbReference>
<evidence type="ECO:0000313" key="1">
    <source>
        <dbReference type="EMBL" id="NVI09583.1"/>
    </source>
</evidence>
<proteinExistence type="predicted"/>
<dbReference type="EMBL" id="VOMC01000100">
    <property type="protein sequence ID" value="NVI09583.1"/>
    <property type="molecule type" value="Genomic_DNA"/>
</dbReference>
<comment type="caution">
    <text evidence="1">The sequence shown here is derived from an EMBL/GenBank/DDBJ whole genome shotgun (WGS) entry which is preliminary data.</text>
</comment>
<evidence type="ECO:0000313" key="2">
    <source>
        <dbReference type="Proteomes" id="UP000821598"/>
    </source>
</evidence>
<accession>A0ABX2NZY1</accession>
<sequence length="86" mass="9792">MLIETFISFFSAQEHESHDRSAGEAKRFERLTNSGYPYFSCLYGPGAFCKLLFRDVETVCMHVSGLPDGRLPKHARSLDEIRAPRP</sequence>
<reference evidence="1 2" key="1">
    <citation type="submission" date="2019-08" db="EMBL/GenBank/DDBJ databases">
        <title>Paraburkholderia simonii sp. nov. and P. youngii sp. nov. Brazilian and Mexican Mimosa-associated rhizobia.</title>
        <authorList>
            <person name="Mavima L."/>
            <person name="Beukes C.W."/>
            <person name="Palmer M."/>
            <person name="De Meyer S.E."/>
            <person name="James E.K."/>
            <person name="Maluk M."/>
            <person name="Avontuur J.R."/>
            <person name="Chan W.Y."/>
            <person name="Venter S.N."/>
            <person name="Steenkamp E.T."/>
        </authorList>
    </citation>
    <scope>NUCLEOTIDE SEQUENCE [LARGE SCALE GENOMIC DNA]</scope>
    <source>
        <strain evidence="1 2">JPY454</strain>
    </source>
</reference>
<dbReference type="Proteomes" id="UP000821598">
    <property type="component" value="Unassembled WGS sequence"/>
</dbReference>
<protein>
    <submittedName>
        <fullName evidence="1">Uncharacterized protein</fullName>
    </submittedName>
</protein>
<organism evidence="1 2">
    <name type="scientific">Paraburkholderia youngii</name>
    <dbReference type="NCBI Taxonomy" id="2782701"/>
    <lineage>
        <taxon>Bacteria</taxon>
        <taxon>Pseudomonadati</taxon>
        <taxon>Pseudomonadota</taxon>
        <taxon>Betaproteobacteria</taxon>
        <taxon>Burkholderiales</taxon>
        <taxon>Burkholderiaceae</taxon>
        <taxon>Paraburkholderia</taxon>
    </lineage>
</organism>
<keyword evidence="2" id="KW-1185">Reference proteome</keyword>
<gene>
    <name evidence="1" type="ORF">FSB64_39415</name>
</gene>
<name>A0ABX2NZY1_9BURK</name>